<accession>A0A1Y6BU69</accession>
<evidence type="ECO:0000313" key="3">
    <source>
        <dbReference type="Proteomes" id="UP000192917"/>
    </source>
</evidence>
<reference evidence="2 3" key="1">
    <citation type="submission" date="2017-04" db="EMBL/GenBank/DDBJ databases">
        <authorList>
            <person name="Afonso C.L."/>
            <person name="Miller P.J."/>
            <person name="Scott M.A."/>
            <person name="Spackman E."/>
            <person name="Goraichik I."/>
            <person name="Dimitrov K.M."/>
            <person name="Suarez D.L."/>
            <person name="Swayne D.E."/>
        </authorList>
    </citation>
    <scope>NUCLEOTIDE SEQUENCE [LARGE SCALE GENOMIC DNA]</scope>
    <source>
        <strain evidence="2 3">USBA 355</strain>
    </source>
</reference>
<keyword evidence="3" id="KW-1185">Reference proteome</keyword>
<dbReference type="Pfam" id="PF08808">
    <property type="entry name" value="RES"/>
    <property type="match status" value="1"/>
</dbReference>
<protein>
    <submittedName>
        <fullName evidence="2">RES domain-containing protein</fullName>
    </submittedName>
</protein>
<dbReference type="EMBL" id="FWZX01000009">
    <property type="protein sequence ID" value="SMF28147.1"/>
    <property type="molecule type" value="Genomic_DNA"/>
</dbReference>
<dbReference type="SMART" id="SM00953">
    <property type="entry name" value="RES"/>
    <property type="match status" value="1"/>
</dbReference>
<gene>
    <name evidence="2" type="ORF">SAMN05428998_109152</name>
</gene>
<evidence type="ECO:0000313" key="2">
    <source>
        <dbReference type="EMBL" id="SMF28147.1"/>
    </source>
</evidence>
<dbReference type="RefSeq" id="WP_085123204.1">
    <property type="nucleotide sequence ID" value="NZ_FWZX01000009.1"/>
</dbReference>
<dbReference type="AlphaFoldDB" id="A0A1Y6BU69"/>
<dbReference type="InterPro" id="IPR014914">
    <property type="entry name" value="RES_dom"/>
</dbReference>
<proteinExistence type="predicted"/>
<dbReference type="Proteomes" id="UP000192917">
    <property type="component" value="Unassembled WGS sequence"/>
</dbReference>
<organism evidence="2 3">
    <name type="scientific">Tistlia consotensis USBA 355</name>
    <dbReference type="NCBI Taxonomy" id="560819"/>
    <lineage>
        <taxon>Bacteria</taxon>
        <taxon>Pseudomonadati</taxon>
        <taxon>Pseudomonadota</taxon>
        <taxon>Alphaproteobacteria</taxon>
        <taxon>Rhodospirillales</taxon>
        <taxon>Rhodovibrionaceae</taxon>
        <taxon>Tistlia</taxon>
    </lineage>
</organism>
<evidence type="ECO:0000259" key="1">
    <source>
        <dbReference type="SMART" id="SM00953"/>
    </source>
</evidence>
<dbReference type="STRING" id="560819.SAMN05428998_109152"/>
<sequence length="159" mass="17967">MTPRLLPDPLKAYRIGDPAGAHPVFSAEGARRTQGRWHDRGDAVIYAGEHYSTAMLETLVHWNGILPPNQHFVEITLPAGLTYELVTADILPGWHQPGGEAARRFGHRWYAEQRSAVLMVPSVVARVERNVVINAAHPEFQRISCGLETPVWWDQRLFR</sequence>
<name>A0A1Y6BU69_9PROT</name>
<feature type="domain" description="RES" evidence="1">
    <location>
        <begin position="24"/>
        <end position="147"/>
    </location>
</feature>